<gene>
    <name evidence="2" type="ORF">M0R89_17710</name>
</gene>
<dbReference type="Pfam" id="PF01663">
    <property type="entry name" value="Phosphodiest"/>
    <property type="match status" value="1"/>
</dbReference>
<dbReference type="Proteomes" id="UP000830729">
    <property type="component" value="Chromosome"/>
</dbReference>
<reference evidence="2 3" key="1">
    <citation type="submission" date="2022-04" db="EMBL/GenBank/DDBJ databases">
        <title>Diverse halophilic archaea isolated from saline environments.</title>
        <authorList>
            <person name="Cui H.-L."/>
        </authorList>
    </citation>
    <scope>NUCLEOTIDE SEQUENCE [LARGE SCALE GENOMIC DNA]</scope>
    <source>
        <strain evidence="2 3">XZYJT49</strain>
    </source>
</reference>
<dbReference type="AlphaFoldDB" id="A0A8U0HTX7"/>
<organism evidence="2 3">
    <name type="scientific">Halorussus limi</name>
    <dbReference type="NCBI Taxonomy" id="2938695"/>
    <lineage>
        <taxon>Archaea</taxon>
        <taxon>Methanobacteriati</taxon>
        <taxon>Methanobacteriota</taxon>
        <taxon>Stenosarchaea group</taxon>
        <taxon>Halobacteria</taxon>
        <taxon>Halobacteriales</taxon>
        <taxon>Haladaptataceae</taxon>
        <taxon>Halorussus</taxon>
    </lineage>
</organism>
<name>A0A8U0HTX7_9EURY</name>
<evidence type="ECO:0000256" key="1">
    <source>
        <dbReference type="SAM" id="MobiDB-lite"/>
    </source>
</evidence>
<dbReference type="KEGG" id="halx:M0R89_17710"/>
<dbReference type="RefSeq" id="WP_248650403.1">
    <property type="nucleotide sequence ID" value="NZ_CP096659.1"/>
</dbReference>
<sequence>MSSKHKTVVVGFDAMDFRYLDEFESSLPEFARLRSEGVEAPLESTFPPWTGSAWPSMYTGTDPSHHGTYGFFHRTGGYPDEAELVSRNRVRRPAVWNYLTALDEPVVVCNVPVTHPAEPVAGVLVPGYLARETDSGYPEGIRDELSEAVEGEYRIYSEAESSDDRDRKREGYLDLIRTRGEAAEYLLTEYDWRVAIVQVQKTDTVFHDFDDRETFRRAYERADEVLGRVREAAGDANVVVCSDHGMGELDGYTVYLNEVLRNAGFVETTTESSGPSLMTEKATLTGAADGAAGGPEGASGPSVTGQVVSAATTALDTVGVTPGDAYSLATRLGVGDLLTDVLPYEAVSAASEGVDWANSKAYCRSVELGVRVNLVGREPSGVVTPEEYEGVRDELIRTLSDLRTPDGDPVFEWVRRREEVYDGPFTERACDVLFMPAEMNHTLSTNLIGQEFVATEAHDHKRDGVFIADGPAFADGAADAALDADGSRPGALSLTDVAPVAMAAAGLDVPARVTGEVPDGLLTDDPPRADYGEVPFGSDRSDAGDDGSVEQRLEDLGYI</sequence>
<proteinExistence type="predicted"/>
<keyword evidence="3" id="KW-1185">Reference proteome</keyword>
<dbReference type="PANTHER" id="PTHR10151:SF120">
    <property type="entry name" value="BIS(5'-ADENOSYL)-TRIPHOSPHATASE"/>
    <property type="match status" value="1"/>
</dbReference>
<dbReference type="EMBL" id="CP096659">
    <property type="protein sequence ID" value="UPV74357.1"/>
    <property type="molecule type" value="Genomic_DNA"/>
</dbReference>
<feature type="region of interest" description="Disordered" evidence="1">
    <location>
        <begin position="516"/>
        <end position="559"/>
    </location>
</feature>
<dbReference type="InterPro" id="IPR002591">
    <property type="entry name" value="Phosphodiest/P_Trfase"/>
</dbReference>
<evidence type="ECO:0000313" key="3">
    <source>
        <dbReference type="Proteomes" id="UP000830729"/>
    </source>
</evidence>
<dbReference type="GO" id="GO:0016787">
    <property type="term" value="F:hydrolase activity"/>
    <property type="evidence" value="ECO:0007669"/>
    <property type="project" value="UniProtKB-ARBA"/>
</dbReference>
<dbReference type="InterPro" id="IPR017850">
    <property type="entry name" value="Alkaline_phosphatase_core_sf"/>
</dbReference>
<dbReference type="SUPFAM" id="SSF53649">
    <property type="entry name" value="Alkaline phosphatase-like"/>
    <property type="match status" value="1"/>
</dbReference>
<dbReference type="GeneID" id="72187075"/>
<accession>A0A8U0HTX7</accession>
<feature type="compositionally biased region" description="Basic and acidic residues" evidence="1">
    <location>
        <begin position="539"/>
        <end position="559"/>
    </location>
</feature>
<evidence type="ECO:0000313" key="2">
    <source>
        <dbReference type="EMBL" id="UPV74357.1"/>
    </source>
</evidence>
<dbReference type="PANTHER" id="PTHR10151">
    <property type="entry name" value="ECTONUCLEOTIDE PYROPHOSPHATASE/PHOSPHODIESTERASE"/>
    <property type="match status" value="1"/>
</dbReference>
<dbReference type="Gene3D" id="3.40.720.10">
    <property type="entry name" value="Alkaline Phosphatase, subunit A"/>
    <property type="match status" value="1"/>
</dbReference>
<protein>
    <submittedName>
        <fullName evidence="2">Alkaline phosphatase family protein</fullName>
    </submittedName>
</protein>